<dbReference type="InterPro" id="IPR003680">
    <property type="entry name" value="Flavodoxin_fold"/>
</dbReference>
<accession>A0A1H6G1N7</accession>
<dbReference type="UniPathway" id="UPA00079"/>
<feature type="transmembrane region" description="Helical" evidence="9">
    <location>
        <begin position="320"/>
        <end position="338"/>
    </location>
</feature>
<evidence type="ECO:0000256" key="5">
    <source>
        <dbReference type="ARBA" id="ARBA00022692"/>
    </source>
</evidence>
<dbReference type="GO" id="GO:0005886">
    <property type="term" value="C:plasma membrane"/>
    <property type="evidence" value="ECO:0007669"/>
    <property type="project" value="UniProtKB-SubCell"/>
</dbReference>
<dbReference type="GO" id="GO:0009234">
    <property type="term" value="P:menaquinone biosynthetic process"/>
    <property type="evidence" value="ECO:0007669"/>
    <property type="project" value="UniProtKB-UniPathway"/>
</dbReference>
<evidence type="ECO:0000313" key="12">
    <source>
        <dbReference type="Proteomes" id="UP000199112"/>
    </source>
</evidence>
<dbReference type="SUPFAM" id="SSF52218">
    <property type="entry name" value="Flavoproteins"/>
    <property type="match status" value="1"/>
</dbReference>
<feature type="transmembrane region" description="Helical" evidence="9">
    <location>
        <begin position="227"/>
        <end position="252"/>
    </location>
</feature>
<evidence type="ECO:0000256" key="7">
    <source>
        <dbReference type="ARBA" id="ARBA00023002"/>
    </source>
</evidence>
<evidence type="ECO:0000259" key="10">
    <source>
        <dbReference type="Pfam" id="PF02525"/>
    </source>
</evidence>
<dbReference type="PANTHER" id="PTHR10204">
    <property type="entry name" value="NAD P H OXIDOREDUCTASE-RELATED"/>
    <property type="match status" value="1"/>
</dbReference>
<dbReference type="Proteomes" id="UP000199112">
    <property type="component" value="Unassembled WGS sequence"/>
</dbReference>
<keyword evidence="7" id="KW-0560">Oxidoreductase</keyword>
<dbReference type="InterPro" id="IPR029039">
    <property type="entry name" value="Flavoprotein-like_sf"/>
</dbReference>
<evidence type="ECO:0000256" key="2">
    <source>
        <dbReference type="ARBA" id="ARBA00004863"/>
    </source>
</evidence>
<evidence type="ECO:0000256" key="9">
    <source>
        <dbReference type="SAM" id="Phobius"/>
    </source>
</evidence>
<dbReference type="CDD" id="cd13962">
    <property type="entry name" value="PT_UbiA_UBIAD1"/>
    <property type="match status" value="1"/>
</dbReference>
<feature type="transmembrane region" description="Helical" evidence="9">
    <location>
        <begin position="344"/>
        <end position="363"/>
    </location>
</feature>
<evidence type="ECO:0000256" key="1">
    <source>
        <dbReference type="ARBA" id="ARBA00004651"/>
    </source>
</evidence>
<keyword evidence="5 9" id="KW-0812">Transmembrane</keyword>
<sequence>MGQLFEEDNVISRASDERDDVNVLVILGHPRNESFGGALAETYREGCVQAGVNVRSLAVSDLEFDPDVHTECPSDQPLEDDLVTAQRDIEWADHLVFVYPNWWGTMPAQLKGFFDRVFEPGFAFAEYEEGEGAGHVELLDDKTAELIVTMDMPPWVYRWVYRQPGTNALKRATLGYAGIETTRVTEIGPIEDSSLEERNEWLADVEELGRSLTTGPKSRATRARQRLTTWLGALRLQFYPMAWLAYTIGALAAADSSAVFSSPAYWLGLGFLCFLEAATVLTNEYFDYETDRENTFAGPFTGGSQVLVDNRVSFEEIRQGIALTLGLGGLFGIATVLTTAGSPIALSSAMVVLTALALGYTAPPLKLSYRTLGEATVAWTHSIGVLMIGFLVIGGSWHVPEPWLLGVPFLLSVLPSITLAGVPDYAADRAAGKQTIAVRFGLAGVRAVAMGTALLAALVGLVWYGRGVASHAYGPVISLSLGHALALCWLIHRRLDGTAGSQRIDGLMLASLSYISWFALIPLLGLL</sequence>
<dbReference type="InterPro" id="IPR044878">
    <property type="entry name" value="UbiA_sf"/>
</dbReference>
<reference evidence="12" key="1">
    <citation type="submission" date="2016-10" db="EMBL/GenBank/DDBJ databases">
        <authorList>
            <person name="Varghese N."/>
            <person name="Submissions S."/>
        </authorList>
    </citation>
    <scope>NUCLEOTIDE SEQUENCE [LARGE SCALE GENOMIC DNA]</scope>
    <source>
        <strain evidence="12">CGMCC 1.8981</strain>
    </source>
</reference>
<dbReference type="PANTHER" id="PTHR10204:SF34">
    <property type="entry name" value="NAD(P)H DEHYDROGENASE [QUINONE] 1 ISOFORM 1"/>
    <property type="match status" value="1"/>
</dbReference>
<feature type="transmembrane region" description="Helical" evidence="9">
    <location>
        <begin position="403"/>
        <end position="422"/>
    </location>
</feature>
<comment type="similarity">
    <text evidence="3">Belongs to the NAD(P)H dehydrogenase (quinone) family.</text>
</comment>
<keyword evidence="12" id="KW-1185">Reference proteome</keyword>
<dbReference type="Pfam" id="PF01040">
    <property type="entry name" value="UbiA"/>
    <property type="match status" value="1"/>
</dbReference>
<organism evidence="11 12">
    <name type="scientific">Natronorubrum sediminis</name>
    <dbReference type="NCBI Taxonomy" id="640943"/>
    <lineage>
        <taxon>Archaea</taxon>
        <taxon>Methanobacteriati</taxon>
        <taxon>Methanobacteriota</taxon>
        <taxon>Stenosarchaea group</taxon>
        <taxon>Halobacteria</taxon>
        <taxon>Halobacteriales</taxon>
        <taxon>Natrialbaceae</taxon>
        <taxon>Natronorubrum</taxon>
    </lineage>
</organism>
<protein>
    <submittedName>
        <fullName evidence="11">Putative NADPH-quinone reductase (Modulator of drug activity B)</fullName>
    </submittedName>
</protein>
<name>A0A1H6G1N7_9EURY</name>
<dbReference type="InterPro" id="IPR026046">
    <property type="entry name" value="UBIAD1"/>
</dbReference>
<comment type="pathway">
    <text evidence="2">Quinol/quinone metabolism; menaquinone biosynthesis.</text>
</comment>
<dbReference type="Pfam" id="PF02525">
    <property type="entry name" value="Flavodoxin_2"/>
    <property type="match status" value="1"/>
</dbReference>
<dbReference type="Gene3D" id="3.40.50.360">
    <property type="match status" value="1"/>
</dbReference>
<evidence type="ECO:0000256" key="8">
    <source>
        <dbReference type="ARBA" id="ARBA00023136"/>
    </source>
</evidence>
<proteinExistence type="inferred from homology"/>
<gene>
    <name evidence="11" type="ORF">SAMN04487967_2913</name>
</gene>
<feature type="transmembrane region" description="Helical" evidence="9">
    <location>
        <begin position="443"/>
        <end position="466"/>
    </location>
</feature>
<dbReference type="GO" id="GO:0003955">
    <property type="term" value="F:NAD(P)H dehydrogenase (quinone) activity"/>
    <property type="evidence" value="ECO:0007669"/>
    <property type="project" value="TreeGrafter"/>
</dbReference>
<comment type="subcellular location">
    <subcellularLocation>
        <location evidence="1">Cell membrane</location>
        <topology evidence="1">Multi-pass membrane protein</topology>
    </subcellularLocation>
</comment>
<feature type="transmembrane region" description="Helical" evidence="9">
    <location>
        <begin position="504"/>
        <end position="524"/>
    </location>
</feature>
<evidence type="ECO:0000256" key="3">
    <source>
        <dbReference type="ARBA" id="ARBA00006252"/>
    </source>
</evidence>
<dbReference type="InterPro" id="IPR051545">
    <property type="entry name" value="NAD(P)H_dehydrogenase_qn"/>
</dbReference>
<feature type="transmembrane region" description="Helical" evidence="9">
    <location>
        <begin position="264"/>
        <end position="282"/>
    </location>
</feature>
<feature type="domain" description="Flavodoxin-like fold" evidence="10">
    <location>
        <begin position="22"/>
        <end position="192"/>
    </location>
</feature>
<keyword evidence="4" id="KW-0474">Menaquinone biosynthesis</keyword>
<evidence type="ECO:0000256" key="6">
    <source>
        <dbReference type="ARBA" id="ARBA00022989"/>
    </source>
</evidence>
<feature type="transmembrane region" description="Helical" evidence="9">
    <location>
        <begin position="375"/>
        <end position="397"/>
    </location>
</feature>
<dbReference type="Gene3D" id="1.10.357.140">
    <property type="entry name" value="UbiA prenyltransferase"/>
    <property type="match status" value="1"/>
</dbReference>
<evidence type="ECO:0000256" key="4">
    <source>
        <dbReference type="ARBA" id="ARBA00022428"/>
    </source>
</evidence>
<dbReference type="EMBL" id="FNWL01000003">
    <property type="protein sequence ID" value="SEH17001.1"/>
    <property type="molecule type" value="Genomic_DNA"/>
</dbReference>
<feature type="transmembrane region" description="Helical" evidence="9">
    <location>
        <begin position="472"/>
        <end position="492"/>
    </location>
</feature>
<dbReference type="InterPro" id="IPR000537">
    <property type="entry name" value="UbiA_prenyltransferase"/>
</dbReference>
<dbReference type="GO" id="GO:0005829">
    <property type="term" value="C:cytosol"/>
    <property type="evidence" value="ECO:0007669"/>
    <property type="project" value="TreeGrafter"/>
</dbReference>
<dbReference type="GO" id="GO:0004659">
    <property type="term" value="F:prenyltransferase activity"/>
    <property type="evidence" value="ECO:0007669"/>
    <property type="project" value="InterPro"/>
</dbReference>
<dbReference type="AlphaFoldDB" id="A0A1H6G1N7"/>
<keyword evidence="8 9" id="KW-0472">Membrane</keyword>
<keyword evidence="6 9" id="KW-1133">Transmembrane helix</keyword>
<evidence type="ECO:0000313" key="11">
    <source>
        <dbReference type="EMBL" id="SEH17001.1"/>
    </source>
</evidence>